<comment type="function">
    <text evidence="1">Required for the association between the dense viroplasm and the viral membranes to form the mature virion (MV).</text>
</comment>
<organism evidence="3 4">
    <name type="scientific">Pteropox virus</name>
    <dbReference type="NCBI Taxonomy" id="1873698"/>
    <lineage>
        <taxon>Viruses</taxon>
        <taxon>Varidnaviria</taxon>
        <taxon>Bamfordvirae</taxon>
        <taxon>Nucleocytoviricota</taxon>
        <taxon>Pokkesviricetes</taxon>
        <taxon>Chitovirales</taxon>
        <taxon>Poxviridae</taxon>
        <taxon>Chordopoxvirinae</taxon>
        <taxon>Pteropopoxvirus</taxon>
        <taxon>Pteropopoxvirus pteropox</taxon>
    </lineage>
</organism>
<evidence type="ECO:0000256" key="2">
    <source>
        <dbReference type="ARBA" id="ARBA00022553"/>
    </source>
</evidence>
<protein>
    <submittedName>
        <fullName evidence="3">Imv protein, entry/fusion complex component</fullName>
    </submittedName>
</protein>
<keyword evidence="4" id="KW-1185">Reference proteome</keyword>
<keyword evidence="2" id="KW-0597">Phosphoprotein</keyword>
<dbReference type="EMBL" id="KU980965">
    <property type="protein sequence ID" value="ANS71209.1"/>
    <property type="molecule type" value="Genomic_DNA"/>
</dbReference>
<dbReference type="Proteomes" id="UP000203626">
    <property type="component" value="Segment"/>
</dbReference>
<evidence type="ECO:0000256" key="1">
    <source>
        <dbReference type="ARBA" id="ARBA00003527"/>
    </source>
</evidence>
<reference evidence="3 4" key="1">
    <citation type="journal article" date="2016" name="J. Gen. Virol.">
        <title>Genomic characterization of a novel poxvirus from a flying fox: evidence for a new genus?</title>
        <authorList>
            <person name="O'Dea M.A."/>
            <person name="Tu S.L."/>
            <person name="Pang S."/>
            <person name="De Ridder T."/>
            <person name="Jackson B."/>
            <person name="Upton C."/>
        </authorList>
    </citation>
    <scope>NUCLEOTIDE SEQUENCE [LARGE SCALE GENOMIC DNA]</scope>
    <source>
        <strain evidence="3 4">Australia</strain>
    </source>
</reference>
<name>A0A1B1MRN7_9POXV</name>
<sequence>MDEDINEAALGQLLKRISQCSDTELGFTAVIIHELINTINLKLLDINKKAKKTKSNKNNAQERNSFSN</sequence>
<proteinExistence type="predicted"/>
<gene>
    <name evidence="3" type="primary">PTPV-Aus-125</name>
</gene>
<dbReference type="OrthoDB" id="40299at10239"/>
<dbReference type="Pfam" id="PF06015">
    <property type="entry name" value="Chordopox_A30L"/>
    <property type="match status" value="1"/>
</dbReference>
<dbReference type="RefSeq" id="YP_009268840.1">
    <property type="nucleotide sequence ID" value="NC_030656.1"/>
</dbReference>
<evidence type="ECO:0000313" key="4">
    <source>
        <dbReference type="Proteomes" id="UP000203626"/>
    </source>
</evidence>
<evidence type="ECO:0000313" key="3">
    <source>
        <dbReference type="EMBL" id="ANS71209.1"/>
    </source>
</evidence>
<dbReference type="InterPro" id="IPR009257">
    <property type="entry name" value="Chordopox_A30L"/>
</dbReference>
<accession>A0A1B1MRN7</accession>
<dbReference type="KEGG" id="vg:28340452"/>
<dbReference type="GeneID" id="28340452"/>